<dbReference type="PANTHER" id="PTHR39321:SF3">
    <property type="entry name" value="PHOSPHOPANTETHEINE ADENYLYLTRANSFERASE"/>
    <property type="match status" value="1"/>
</dbReference>
<dbReference type="PANTHER" id="PTHR39321">
    <property type="entry name" value="NICOTINATE-NUCLEOTIDE ADENYLYLTRANSFERASE-RELATED"/>
    <property type="match status" value="1"/>
</dbReference>
<evidence type="ECO:0000313" key="15">
    <source>
        <dbReference type="Proteomes" id="UP000033220"/>
    </source>
</evidence>
<keyword evidence="4 11" id="KW-0662">Pyridine nucleotide biosynthesis</keyword>
<dbReference type="HAMAP" id="MF_00244">
    <property type="entry name" value="NaMN_adenylyltr"/>
    <property type="match status" value="1"/>
</dbReference>
<dbReference type="RefSeq" id="WP_014415155.1">
    <property type="nucleotide sequence ID" value="NC_017059.1"/>
</dbReference>
<reference evidence="14 15" key="1">
    <citation type="submission" date="2012-02" db="EMBL/GenBank/DDBJ databases">
        <title>Shotgun genome sequence of Phaeospirillum photometricum DSM 122.</title>
        <authorList>
            <person name="Duquesne K."/>
            <person name="Sturgis J."/>
        </authorList>
    </citation>
    <scope>NUCLEOTIDE SEQUENCE [LARGE SCALE GENOMIC DNA]</scope>
    <source>
        <strain evidence="15">DSM122</strain>
    </source>
</reference>
<keyword evidence="5 11" id="KW-0808">Transferase</keyword>
<dbReference type="Pfam" id="PF01467">
    <property type="entry name" value="CTP_transf_like"/>
    <property type="match status" value="1"/>
</dbReference>
<evidence type="ECO:0000256" key="12">
    <source>
        <dbReference type="SAM" id="MobiDB-lite"/>
    </source>
</evidence>
<name>H6SKK5_PARPM</name>
<dbReference type="UniPathway" id="UPA00253">
    <property type="reaction ID" value="UER00332"/>
</dbReference>
<keyword evidence="9 11" id="KW-0520">NAD</keyword>
<dbReference type="eggNOG" id="COG1057">
    <property type="taxonomic scope" value="Bacteria"/>
</dbReference>
<comment type="pathway">
    <text evidence="2 11">Cofactor biosynthesis; NAD(+) biosynthesis; deamido-NAD(+) from nicotinate D-ribonucleotide: step 1/1.</text>
</comment>
<evidence type="ECO:0000256" key="7">
    <source>
        <dbReference type="ARBA" id="ARBA00022741"/>
    </source>
</evidence>
<comment type="catalytic activity">
    <reaction evidence="10 11">
        <text>nicotinate beta-D-ribonucleotide + ATP + H(+) = deamido-NAD(+) + diphosphate</text>
        <dbReference type="Rhea" id="RHEA:22860"/>
        <dbReference type="ChEBI" id="CHEBI:15378"/>
        <dbReference type="ChEBI" id="CHEBI:30616"/>
        <dbReference type="ChEBI" id="CHEBI:33019"/>
        <dbReference type="ChEBI" id="CHEBI:57502"/>
        <dbReference type="ChEBI" id="CHEBI:58437"/>
        <dbReference type="EC" id="2.7.7.18"/>
    </reaction>
</comment>
<dbReference type="GO" id="GO:0005524">
    <property type="term" value="F:ATP binding"/>
    <property type="evidence" value="ECO:0007669"/>
    <property type="project" value="UniProtKB-KW"/>
</dbReference>
<evidence type="ECO:0000256" key="2">
    <source>
        <dbReference type="ARBA" id="ARBA00005019"/>
    </source>
</evidence>
<dbReference type="InterPro" id="IPR004821">
    <property type="entry name" value="Cyt_trans-like"/>
</dbReference>
<comment type="function">
    <text evidence="1 11">Catalyzes the reversible adenylation of nicotinate mononucleotide (NaMN) to nicotinic acid adenine dinucleotide (NaAD).</text>
</comment>
<evidence type="ECO:0000256" key="8">
    <source>
        <dbReference type="ARBA" id="ARBA00022840"/>
    </source>
</evidence>
<dbReference type="OrthoDB" id="5295945at2"/>
<dbReference type="EC" id="2.7.7.18" evidence="11"/>
<feature type="domain" description="Cytidyltransferase-like" evidence="13">
    <location>
        <begin position="22"/>
        <end position="201"/>
    </location>
</feature>
<evidence type="ECO:0000256" key="6">
    <source>
        <dbReference type="ARBA" id="ARBA00022695"/>
    </source>
</evidence>
<dbReference type="EMBL" id="HE663493">
    <property type="protein sequence ID" value="CCG08520.1"/>
    <property type="molecule type" value="Genomic_DNA"/>
</dbReference>
<dbReference type="PATRIC" id="fig|1150469.3.peg.2130"/>
<organism evidence="14 15">
    <name type="scientific">Pararhodospirillum photometricum DSM 122</name>
    <dbReference type="NCBI Taxonomy" id="1150469"/>
    <lineage>
        <taxon>Bacteria</taxon>
        <taxon>Pseudomonadati</taxon>
        <taxon>Pseudomonadota</taxon>
        <taxon>Alphaproteobacteria</taxon>
        <taxon>Rhodospirillales</taxon>
        <taxon>Rhodospirillaceae</taxon>
        <taxon>Pararhodospirillum</taxon>
    </lineage>
</organism>
<evidence type="ECO:0000259" key="13">
    <source>
        <dbReference type="Pfam" id="PF01467"/>
    </source>
</evidence>
<accession>H6SKK5</accession>
<evidence type="ECO:0000256" key="9">
    <source>
        <dbReference type="ARBA" id="ARBA00023027"/>
    </source>
</evidence>
<gene>
    <name evidence="11" type="primary">nadD</name>
    <name evidence="14" type="ORF">RSPPHO_01894</name>
</gene>
<evidence type="ECO:0000256" key="4">
    <source>
        <dbReference type="ARBA" id="ARBA00022642"/>
    </source>
</evidence>
<protein>
    <recommendedName>
        <fullName evidence="11">Probable nicotinate-nucleotide adenylyltransferase</fullName>
        <ecNumber evidence="11">2.7.7.18</ecNumber>
    </recommendedName>
    <alternativeName>
        <fullName evidence="11">Deamido-NAD(+) diphosphorylase</fullName>
    </alternativeName>
    <alternativeName>
        <fullName evidence="11">Deamido-NAD(+) pyrophosphorylase</fullName>
    </alternativeName>
    <alternativeName>
        <fullName evidence="11">Nicotinate mononucleotide adenylyltransferase</fullName>
        <shortName evidence="11">NaMN adenylyltransferase</shortName>
    </alternativeName>
</protein>
<dbReference type="Proteomes" id="UP000033220">
    <property type="component" value="Chromosome DSM 122"/>
</dbReference>
<keyword evidence="6 11" id="KW-0548">Nucleotidyltransferase</keyword>
<sequence length="226" mass="25287">MPAVTSRTPSPWGDRRRLRVGLLGGSFNPAHAGHRHISEEALARLRLDAVWWLVSPHNPLKPRGSLAPFAARLASAQACVGRDPRLVPLGVEQRWGVVRTYDTLVRLGQRFPRVTFIWLMGADNLAQFPRWHRWLDIVRRVPIAVFDRAPYSSRALAGRAAHRLAPWRRPARAATRLSRAPAWVFLPIRRHGASATAIRARVPGWTAGSRDHPPGSCPPHSLSLKE</sequence>
<dbReference type="HOGENOM" id="CLU_069765_2_0_5"/>
<dbReference type="InterPro" id="IPR014729">
    <property type="entry name" value="Rossmann-like_a/b/a_fold"/>
</dbReference>
<dbReference type="CDD" id="cd02165">
    <property type="entry name" value="NMNAT"/>
    <property type="match status" value="1"/>
</dbReference>
<dbReference type="NCBIfam" id="NF000843">
    <property type="entry name" value="PRK00071.2-2"/>
    <property type="match status" value="1"/>
</dbReference>
<proteinExistence type="inferred from homology"/>
<evidence type="ECO:0000313" key="14">
    <source>
        <dbReference type="EMBL" id="CCG08520.1"/>
    </source>
</evidence>
<dbReference type="Gene3D" id="3.40.50.620">
    <property type="entry name" value="HUPs"/>
    <property type="match status" value="1"/>
</dbReference>
<dbReference type="SUPFAM" id="SSF52374">
    <property type="entry name" value="Nucleotidylyl transferase"/>
    <property type="match status" value="1"/>
</dbReference>
<keyword evidence="7 11" id="KW-0547">Nucleotide-binding</keyword>
<evidence type="ECO:0000256" key="1">
    <source>
        <dbReference type="ARBA" id="ARBA00002324"/>
    </source>
</evidence>
<dbReference type="KEGG" id="rpm:RSPPHO_01894"/>
<dbReference type="GO" id="GO:0004515">
    <property type="term" value="F:nicotinate-nucleotide adenylyltransferase activity"/>
    <property type="evidence" value="ECO:0007669"/>
    <property type="project" value="UniProtKB-UniRule"/>
</dbReference>
<dbReference type="AlphaFoldDB" id="H6SKK5"/>
<comment type="similarity">
    <text evidence="3 11">Belongs to the NadD family.</text>
</comment>
<evidence type="ECO:0000256" key="3">
    <source>
        <dbReference type="ARBA" id="ARBA00009014"/>
    </source>
</evidence>
<keyword evidence="15" id="KW-1185">Reference proteome</keyword>
<feature type="region of interest" description="Disordered" evidence="12">
    <location>
        <begin position="204"/>
        <end position="226"/>
    </location>
</feature>
<dbReference type="STRING" id="1150469.RSPPHO_01894"/>
<evidence type="ECO:0000256" key="11">
    <source>
        <dbReference type="HAMAP-Rule" id="MF_00244"/>
    </source>
</evidence>
<evidence type="ECO:0000256" key="10">
    <source>
        <dbReference type="ARBA" id="ARBA00048721"/>
    </source>
</evidence>
<evidence type="ECO:0000256" key="5">
    <source>
        <dbReference type="ARBA" id="ARBA00022679"/>
    </source>
</evidence>
<dbReference type="InterPro" id="IPR005248">
    <property type="entry name" value="NadD/NMNAT"/>
</dbReference>
<dbReference type="GO" id="GO:0009435">
    <property type="term" value="P:NAD+ biosynthetic process"/>
    <property type="evidence" value="ECO:0007669"/>
    <property type="project" value="UniProtKB-UniRule"/>
</dbReference>
<keyword evidence="8 11" id="KW-0067">ATP-binding</keyword>